<accession>A0A975C7V4</accession>
<protein>
    <submittedName>
        <fullName evidence="1">Uncharacterized protein</fullName>
    </submittedName>
</protein>
<evidence type="ECO:0000313" key="2">
    <source>
        <dbReference type="Proteomes" id="UP000663918"/>
    </source>
</evidence>
<dbReference type="KEGG" id="bgoe:IFJ75_03045"/>
<sequence length="272" mass="28872">MQAPPPPSYPGGTGNFNVNVNVNVNGNANANANANAGSLINAHGQGDTYISSNGGAYFSVAQPYPTVIEGLNVEGAVAAQVVRTPFTASRWAFSRVVIQAVCIDDREIPHPASQVQPGREIADAYDGEIYRCIAGTRLQVTWADYVDQISFDHGQTMSCRKGESLWYGRSAEAAAAYAASYAEGYASAQGGVAQPGPGGPIGGGVMECRPQKPERDCNERSLLRRYGAGVKILTMWRQETYTEYREETVQASSMSISGASMTLDGGVGGRVF</sequence>
<reference evidence="1" key="1">
    <citation type="submission" date="2020-09" db="EMBL/GenBank/DDBJ databases">
        <title>Brevundimonas sp. LVF2 isolated from a puddle in Goettingen, Germany.</title>
        <authorList>
            <person name="Friedrich I."/>
            <person name="Klassen A."/>
            <person name="Hannes N."/>
            <person name="Schneider D."/>
            <person name="Hertel R."/>
            <person name="Daniel R."/>
        </authorList>
    </citation>
    <scope>NUCLEOTIDE SEQUENCE</scope>
    <source>
        <strain evidence="1">LVF2</strain>
    </source>
</reference>
<name>A0A975C7V4_9CAUL</name>
<keyword evidence="2" id="KW-1185">Reference proteome</keyword>
<dbReference type="Proteomes" id="UP000663918">
    <property type="component" value="Chromosome"/>
</dbReference>
<dbReference type="AlphaFoldDB" id="A0A975C7V4"/>
<proteinExistence type="predicted"/>
<dbReference type="EMBL" id="CP062222">
    <property type="protein sequence ID" value="QTC93172.1"/>
    <property type="molecule type" value="Genomic_DNA"/>
</dbReference>
<evidence type="ECO:0000313" key="1">
    <source>
        <dbReference type="EMBL" id="QTC93172.1"/>
    </source>
</evidence>
<gene>
    <name evidence="1" type="ORF">IFJ75_03045</name>
</gene>
<organism evidence="1 2">
    <name type="scientific">Brevundimonas goettingensis</name>
    <dbReference type="NCBI Taxonomy" id="2774190"/>
    <lineage>
        <taxon>Bacteria</taxon>
        <taxon>Pseudomonadati</taxon>
        <taxon>Pseudomonadota</taxon>
        <taxon>Alphaproteobacteria</taxon>
        <taxon>Caulobacterales</taxon>
        <taxon>Caulobacteraceae</taxon>
        <taxon>Brevundimonas</taxon>
    </lineage>
</organism>